<dbReference type="PATRIC" id="fig|66430.4.peg.6390"/>
<dbReference type="Gene3D" id="2.60.40.3440">
    <property type="match status" value="1"/>
</dbReference>
<proteinExistence type="predicted"/>
<name>A0A0J6XMZ5_9ACTN</name>
<dbReference type="AlphaFoldDB" id="A0A0J6XMZ5"/>
<evidence type="ECO:0000313" key="1">
    <source>
        <dbReference type="EMBL" id="KMO96579.1"/>
    </source>
</evidence>
<gene>
    <name evidence="1" type="ORF">ACS04_18355</name>
</gene>
<organism evidence="1 2">
    <name type="scientific">Streptomyces roseus</name>
    <dbReference type="NCBI Taxonomy" id="66430"/>
    <lineage>
        <taxon>Bacteria</taxon>
        <taxon>Bacillati</taxon>
        <taxon>Actinomycetota</taxon>
        <taxon>Actinomycetes</taxon>
        <taxon>Kitasatosporales</taxon>
        <taxon>Streptomycetaceae</taxon>
        <taxon>Streptomyces</taxon>
    </lineage>
</organism>
<keyword evidence="2" id="KW-1185">Reference proteome</keyword>
<accession>A0A0J6XMZ5</accession>
<dbReference type="RefSeq" id="WP_048477703.1">
    <property type="nucleotide sequence ID" value="NZ_JBIRUD010000005.1"/>
</dbReference>
<sequence length="269" mass="28516">MNHLLRRGQAVGDEPSHGAVYAALYCSADPRRGVAPGETLQLGLSVAPDHGAPRGCAYILEAPLADSADIVAVQGLEYFPRQRWFRIRAEAGENGTGVLQLRVHDKAAAPLIRPQIVVAVPDASGRKLIRTAKLDADALPLRPPMARSLRIAAETGRPGTVNVLSGAPAGSSAVSVTQPRGGEAQLSYDGWATYTPGPSFTGFDRFTYTVATPGGEQQTSHVNVFVGSLEQTPGVFPAQPAGEAFRPWQWPELGGEMPWPGPGQPARNR</sequence>
<protein>
    <submittedName>
        <fullName evidence="1">Uncharacterized protein</fullName>
    </submittedName>
</protein>
<dbReference type="Proteomes" id="UP000035932">
    <property type="component" value="Unassembled WGS sequence"/>
</dbReference>
<dbReference type="EMBL" id="LFML01000068">
    <property type="protein sequence ID" value="KMO96579.1"/>
    <property type="molecule type" value="Genomic_DNA"/>
</dbReference>
<comment type="caution">
    <text evidence="1">The sequence shown here is derived from an EMBL/GenBank/DDBJ whole genome shotgun (WGS) entry which is preliminary data.</text>
</comment>
<dbReference type="Pfam" id="PF17963">
    <property type="entry name" value="Big_9"/>
    <property type="match status" value="1"/>
</dbReference>
<dbReference type="OrthoDB" id="134475at2"/>
<reference evidence="1 2" key="1">
    <citation type="submission" date="2015-06" db="EMBL/GenBank/DDBJ databases">
        <title>Recapitulation of the evolution of biosynthetic gene clusters reveals hidden chemical diversity on bacterial genomes.</title>
        <authorList>
            <person name="Cruz-Morales P."/>
            <person name="Martinez-Guerrero C."/>
            <person name="Morales-Escalante M.A."/>
            <person name="Yanez-Guerra L.A."/>
            <person name="Kopp J.F."/>
            <person name="Feldmann J."/>
            <person name="Ramos-Aboites H.E."/>
            <person name="Barona-Gomez F."/>
        </authorList>
    </citation>
    <scope>NUCLEOTIDE SEQUENCE [LARGE SCALE GENOMIC DNA]</scope>
    <source>
        <strain evidence="1 2">ATCC 31245</strain>
    </source>
</reference>
<evidence type="ECO:0000313" key="2">
    <source>
        <dbReference type="Proteomes" id="UP000035932"/>
    </source>
</evidence>